<feature type="transmembrane region" description="Helical" evidence="11">
    <location>
        <begin position="281"/>
        <end position="304"/>
    </location>
</feature>
<keyword evidence="13" id="KW-1185">Reference proteome</keyword>
<reference evidence="12" key="1">
    <citation type="submission" date="2021-04" db="EMBL/GenBank/DDBJ databases">
        <authorList>
            <consortium name="Wellcome Sanger Institute Data Sharing"/>
        </authorList>
    </citation>
    <scope>NUCLEOTIDE SEQUENCE [LARGE SCALE GENOMIC DNA]</scope>
</reference>
<dbReference type="GO" id="GO:0031902">
    <property type="term" value="C:late endosome membrane"/>
    <property type="evidence" value="ECO:0007669"/>
    <property type="project" value="UniProtKB-SubCell"/>
</dbReference>
<keyword evidence="4" id="KW-0813">Transport</keyword>
<gene>
    <name evidence="12" type="primary">LOC115584754</name>
</gene>
<dbReference type="GO" id="GO:0015086">
    <property type="term" value="F:cadmium ion transmembrane transporter activity"/>
    <property type="evidence" value="ECO:0007669"/>
    <property type="project" value="TreeGrafter"/>
</dbReference>
<reference evidence="12" key="3">
    <citation type="submission" date="2025-09" db="UniProtKB">
        <authorList>
            <consortium name="Ensembl"/>
        </authorList>
    </citation>
    <scope>IDENTIFICATION</scope>
</reference>
<evidence type="ECO:0000256" key="9">
    <source>
        <dbReference type="ARBA" id="ARBA00023228"/>
    </source>
</evidence>
<sequence>VLEEKSVIQTTQTHRGPAPSVFLQKQDNDPVSGTYFDQRVPVPEEDGECFSLRKLWAFTGPGFLMSIAYLDPGNIESDLQSGAKAGFKLLWVLLGATIIGLLLQRLAARLGVVTGMHLAEVCNRQYRTVPRIILWLMVELAIIGSDMQEVIGCAIAFSLLSSGRIPLWGGVLITIIDTFFFLFLDKYGLRKLEAFFGLLITIMAITFGYEYVRVSPDQGELLKGMFVPYCEGCGPAQLTQAVGIIGAVIMPHNIYLHSALVKSREVDRSNKKDVKEANKYFFIEASMALFVSFLINVFVVAVFAEAFYGQTNEEVYNVCNQTGSPHLDLFPLNNETLQVDIYKGGVVLGCFFGPAALYIWAVGILAAGQSSTMTGTYSGQFVMEGFLNLRWSRFARVLLTRSLAITPTLLVAIFQDIQHLTGMNDFLNVLQSMQLPFALIPILTFTSLPSLMDEFANGLVYKIGGGVVVLLVCAINMYFVVVYVAALQSVWLYVLAAFLSIAYLTFVGYLVGNISPSRGAAQDLLFIHSSSNNRTLFILSSTLKQKFQFFITYYLAYRDDK</sequence>
<keyword evidence="5" id="KW-0410">Iron transport</keyword>
<dbReference type="HAMAP" id="MF_00221">
    <property type="entry name" value="NRAMP"/>
    <property type="match status" value="1"/>
</dbReference>
<feature type="transmembrane region" description="Helical" evidence="11">
    <location>
        <begin position="165"/>
        <end position="183"/>
    </location>
</feature>
<evidence type="ECO:0000256" key="10">
    <source>
        <dbReference type="SAM" id="MobiDB-lite"/>
    </source>
</evidence>
<name>A0A671UZK8_SPAAU</name>
<keyword evidence="5" id="KW-0408">Iron</keyword>
<dbReference type="InterPro" id="IPR001046">
    <property type="entry name" value="NRAMP_fam"/>
</dbReference>
<feature type="transmembrane region" description="Helical" evidence="11">
    <location>
        <begin position="490"/>
        <end position="511"/>
    </location>
</feature>
<evidence type="ECO:0000313" key="12">
    <source>
        <dbReference type="Ensembl" id="ENSSAUP00010019902.1"/>
    </source>
</evidence>
<feature type="transmembrane region" description="Helical" evidence="11">
    <location>
        <begin position="398"/>
        <end position="415"/>
    </location>
</feature>
<dbReference type="PANTHER" id="PTHR11706:SF33">
    <property type="entry name" value="NATURAL RESISTANCE-ASSOCIATED MACROPHAGE PROTEIN 2"/>
    <property type="match status" value="1"/>
</dbReference>
<evidence type="ECO:0000256" key="2">
    <source>
        <dbReference type="ARBA" id="ARBA00004155"/>
    </source>
</evidence>
<dbReference type="GO" id="GO:0005384">
    <property type="term" value="F:manganese ion transmembrane transporter activity"/>
    <property type="evidence" value="ECO:0007669"/>
    <property type="project" value="TreeGrafter"/>
</dbReference>
<feature type="transmembrane region" description="Helical" evidence="11">
    <location>
        <begin position="89"/>
        <end position="108"/>
    </location>
</feature>
<feature type="region of interest" description="Disordered" evidence="10">
    <location>
        <begin position="1"/>
        <end position="20"/>
    </location>
</feature>
<keyword evidence="6 11" id="KW-0812">Transmembrane</keyword>
<organism evidence="12 13">
    <name type="scientific">Sparus aurata</name>
    <name type="common">Gilthead sea bream</name>
    <dbReference type="NCBI Taxonomy" id="8175"/>
    <lineage>
        <taxon>Eukaryota</taxon>
        <taxon>Metazoa</taxon>
        <taxon>Chordata</taxon>
        <taxon>Craniata</taxon>
        <taxon>Vertebrata</taxon>
        <taxon>Euteleostomi</taxon>
        <taxon>Actinopterygii</taxon>
        <taxon>Neopterygii</taxon>
        <taxon>Teleostei</taxon>
        <taxon>Neoteleostei</taxon>
        <taxon>Acanthomorphata</taxon>
        <taxon>Eupercaria</taxon>
        <taxon>Spariformes</taxon>
        <taxon>Sparidae</taxon>
        <taxon>Sparus</taxon>
    </lineage>
</organism>
<evidence type="ECO:0000256" key="8">
    <source>
        <dbReference type="ARBA" id="ARBA00023136"/>
    </source>
</evidence>
<feature type="transmembrane region" description="Helical" evidence="11">
    <location>
        <begin position="241"/>
        <end position="260"/>
    </location>
</feature>
<comment type="similarity">
    <text evidence="3">Belongs to the NRAMP family.</text>
</comment>
<reference evidence="12" key="2">
    <citation type="submission" date="2025-08" db="UniProtKB">
        <authorList>
            <consortium name="Ensembl"/>
        </authorList>
    </citation>
    <scope>IDENTIFICATION</scope>
</reference>
<evidence type="ECO:0000256" key="11">
    <source>
        <dbReference type="SAM" id="Phobius"/>
    </source>
</evidence>
<dbReference type="GeneTree" id="ENSGT00940000155330"/>
<feature type="transmembrane region" description="Helical" evidence="11">
    <location>
        <begin position="346"/>
        <end position="367"/>
    </location>
</feature>
<feature type="transmembrane region" description="Helical" evidence="11">
    <location>
        <begin position="435"/>
        <end position="452"/>
    </location>
</feature>
<dbReference type="GO" id="GO:0005886">
    <property type="term" value="C:plasma membrane"/>
    <property type="evidence" value="ECO:0007669"/>
    <property type="project" value="TreeGrafter"/>
</dbReference>
<dbReference type="GO" id="GO:0005765">
    <property type="term" value="C:lysosomal membrane"/>
    <property type="evidence" value="ECO:0007669"/>
    <property type="project" value="UniProtKB-SubCell"/>
</dbReference>
<dbReference type="AlphaFoldDB" id="A0A671UZK8"/>
<feature type="transmembrane region" description="Helical" evidence="11">
    <location>
        <begin position="195"/>
        <end position="212"/>
    </location>
</feature>
<evidence type="ECO:0000256" key="6">
    <source>
        <dbReference type="ARBA" id="ARBA00022692"/>
    </source>
</evidence>
<evidence type="ECO:0000256" key="4">
    <source>
        <dbReference type="ARBA" id="ARBA00022448"/>
    </source>
</evidence>
<feature type="transmembrane region" description="Helical" evidence="11">
    <location>
        <begin position="459"/>
        <end position="484"/>
    </location>
</feature>
<dbReference type="Ensembl" id="ENSSAUT00010021052.1">
    <property type="protein sequence ID" value="ENSSAUP00010019902.1"/>
    <property type="gene ID" value="ENSSAUG00010004769.1"/>
</dbReference>
<comment type="subcellular location">
    <subcellularLocation>
        <location evidence="1">Late endosome membrane</location>
        <topology evidence="1">Multi-pass membrane protein</topology>
    </subcellularLocation>
    <subcellularLocation>
        <location evidence="2">Lysosome membrane</location>
        <topology evidence="2">Multi-pass membrane protein</topology>
    </subcellularLocation>
</comment>
<dbReference type="Pfam" id="PF01566">
    <property type="entry name" value="Nramp"/>
    <property type="match status" value="1"/>
</dbReference>
<keyword evidence="5" id="KW-0406">Ion transport</keyword>
<keyword evidence="7 11" id="KW-1133">Transmembrane helix</keyword>
<dbReference type="NCBIfam" id="NF037982">
    <property type="entry name" value="Nramp_1"/>
    <property type="match status" value="1"/>
</dbReference>
<protein>
    <submittedName>
        <fullName evidence="12">Natural resistance-associated macrophage protein 2-like</fullName>
    </submittedName>
</protein>
<dbReference type="NCBIfam" id="TIGR01197">
    <property type="entry name" value="nramp"/>
    <property type="match status" value="1"/>
</dbReference>
<keyword evidence="8 11" id="KW-0472">Membrane</keyword>
<dbReference type="PANTHER" id="PTHR11706">
    <property type="entry name" value="SOLUTE CARRIER PROTEIN FAMILY 11 MEMBER"/>
    <property type="match status" value="1"/>
</dbReference>
<accession>A0A671UZK8</accession>
<evidence type="ECO:0000256" key="7">
    <source>
        <dbReference type="ARBA" id="ARBA00022989"/>
    </source>
</evidence>
<keyword evidence="9" id="KW-0458">Lysosome</keyword>
<dbReference type="PRINTS" id="PR00447">
    <property type="entry name" value="NATRESASSCMP"/>
</dbReference>
<dbReference type="Proteomes" id="UP000472265">
    <property type="component" value="Chromosome 7"/>
</dbReference>
<evidence type="ECO:0000256" key="3">
    <source>
        <dbReference type="ARBA" id="ARBA00006670"/>
    </source>
</evidence>
<dbReference type="GO" id="GO:0005381">
    <property type="term" value="F:iron ion transmembrane transporter activity"/>
    <property type="evidence" value="ECO:0007669"/>
    <property type="project" value="TreeGrafter"/>
</dbReference>
<evidence type="ECO:0000256" key="1">
    <source>
        <dbReference type="ARBA" id="ARBA00004107"/>
    </source>
</evidence>
<proteinExistence type="inferred from homology"/>
<evidence type="ECO:0000256" key="5">
    <source>
        <dbReference type="ARBA" id="ARBA00022496"/>
    </source>
</evidence>
<evidence type="ECO:0000313" key="13">
    <source>
        <dbReference type="Proteomes" id="UP000472265"/>
    </source>
</evidence>